<dbReference type="GO" id="GO:0005886">
    <property type="term" value="C:plasma membrane"/>
    <property type="evidence" value="ECO:0007669"/>
    <property type="project" value="UniProtKB-SubCell"/>
</dbReference>
<keyword evidence="9 11" id="KW-1133">Transmembrane helix</keyword>
<evidence type="ECO:0000256" key="1">
    <source>
        <dbReference type="ARBA" id="ARBA00000085"/>
    </source>
</evidence>
<dbReference type="Proteomes" id="UP000066480">
    <property type="component" value="Chromosome"/>
</dbReference>
<dbReference type="Pfam" id="PF14689">
    <property type="entry name" value="SPOB_a"/>
    <property type="match status" value="1"/>
</dbReference>
<accession>A0A0K1JN41</accession>
<evidence type="ECO:0000256" key="10">
    <source>
        <dbReference type="ARBA" id="ARBA00023012"/>
    </source>
</evidence>
<dbReference type="Gene3D" id="3.30.565.10">
    <property type="entry name" value="Histidine kinase-like ATPase, C-terminal domain"/>
    <property type="match status" value="1"/>
</dbReference>
<dbReference type="InterPro" id="IPR000014">
    <property type="entry name" value="PAS"/>
</dbReference>
<dbReference type="PROSITE" id="PS50109">
    <property type="entry name" value="HIS_KIN"/>
    <property type="match status" value="1"/>
</dbReference>
<evidence type="ECO:0000256" key="6">
    <source>
        <dbReference type="ARBA" id="ARBA00022679"/>
    </source>
</evidence>
<keyword evidence="6" id="KW-0808">Transferase</keyword>
<proteinExistence type="predicted"/>
<evidence type="ECO:0000313" key="13">
    <source>
        <dbReference type="EMBL" id="AKU18137.1"/>
    </source>
</evidence>
<dbReference type="InterPro" id="IPR036890">
    <property type="entry name" value="HATPase_C_sf"/>
</dbReference>
<keyword evidence="4" id="KW-1003">Cell membrane</keyword>
<organism evidence="13 14">
    <name type="scientific">Luteipulveratus mongoliensis</name>
    <dbReference type="NCBI Taxonomy" id="571913"/>
    <lineage>
        <taxon>Bacteria</taxon>
        <taxon>Bacillati</taxon>
        <taxon>Actinomycetota</taxon>
        <taxon>Actinomycetes</taxon>
        <taxon>Micrococcales</taxon>
        <taxon>Dermacoccaceae</taxon>
        <taxon>Luteipulveratus</taxon>
    </lineage>
</organism>
<dbReference type="STRING" id="571913.VV02_23555"/>
<sequence length="551" mass="58917">MWSLWSSQHRRWPRTLAGQFLLLQLVVLALVLALVAAITVQQSTQDFRASRSTRLLAVAENLAGTAVIGSQLYGTPDRYVLDPAIVRTSSDTGVRLVQVIDRNGRVVASTDPRDVRSPATLKSPVSAGRSWSGDLDLRSREMVGGQAPVIYNSPYDAAPERTVGAVLVLEEYPSWWDRLANAAPDLLLYLGIAAALGAIGAYLLSRLIRRQTRGLEPAEIAGLADHQEALLKGIHEGVVGVSPAGQVTLANSSAHELLHLPDDPVGRDVADVVSHRGIADFLVAEDDSDSTVIVVEGRALVLNRRRAAYNGRSVGTVTTFMDRSDLLSMQSQMSAQASITDVLRAQTHEFDNRLHTISGLLQLEEYDEAVALIDDVSRRRAEISQSVTHRVHDARVAALLIAKTTTAAESGIALSLEPETDLPRLAAGLSADVGTVVGNLVDNAVDASRANRGAEVSARITHDENMIRIRVADTGAGVAPEDVERIFERGWSTKPSGPAGRGVGLALVQAICSRRHGDVSVANGEHGALLTATLRVRPGRDLADATAEEPA</sequence>
<evidence type="ECO:0000313" key="14">
    <source>
        <dbReference type="Proteomes" id="UP000066480"/>
    </source>
</evidence>
<gene>
    <name evidence="13" type="ORF">VV02_23555</name>
</gene>
<dbReference type="Gene3D" id="3.30.450.20">
    <property type="entry name" value="PAS domain"/>
    <property type="match status" value="2"/>
</dbReference>
<dbReference type="SUPFAM" id="SSF103190">
    <property type="entry name" value="Sensory domain-like"/>
    <property type="match status" value="1"/>
</dbReference>
<dbReference type="GO" id="GO:0000155">
    <property type="term" value="F:phosphorelay sensor kinase activity"/>
    <property type="evidence" value="ECO:0007669"/>
    <property type="project" value="InterPro"/>
</dbReference>
<keyword evidence="10" id="KW-0902">Two-component regulatory system</keyword>
<dbReference type="EC" id="2.7.13.3" evidence="3"/>
<dbReference type="InterPro" id="IPR039506">
    <property type="entry name" value="SPOB_a"/>
</dbReference>
<evidence type="ECO:0000256" key="4">
    <source>
        <dbReference type="ARBA" id="ARBA00022475"/>
    </source>
</evidence>
<dbReference type="PANTHER" id="PTHR43547">
    <property type="entry name" value="TWO-COMPONENT HISTIDINE KINASE"/>
    <property type="match status" value="1"/>
</dbReference>
<keyword evidence="11" id="KW-0472">Membrane</keyword>
<dbReference type="Gene3D" id="1.10.287.130">
    <property type="match status" value="1"/>
</dbReference>
<keyword evidence="14" id="KW-1185">Reference proteome</keyword>
<keyword evidence="8" id="KW-0418">Kinase</keyword>
<dbReference type="PATRIC" id="fig|571913.6.peg.4770"/>
<dbReference type="InterPro" id="IPR029151">
    <property type="entry name" value="Sensor-like_sf"/>
</dbReference>
<dbReference type="EMBL" id="CP011112">
    <property type="protein sequence ID" value="AKU18137.1"/>
    <property type="molecule type" value="Genomic_DNA"/>
</dbReference>
<evidence type="ECO:0000256" key="11">
    <source>
        <dbReference type="SAM" id="Phobius"/>
    </source>
</evidence>
<dbReference type="SMART" id="SM00091">
    <property type="entry name" value="PAS"/>
    <property type="match status" value="1"/>
</dbReference>
<protein>
    <recommendedName>
        <fullName evidence="3">histidine kinase</fullName>
        <ecNumber evidence="3">2.7.13.3</ecNumber>
    </recommendedName>
</protein>
<dbReference type="InterPro" id="IPR005467">
    <property type="entry name" value="His_kinase_dom"/>
</dbReference>
<dbReference type="InterPro" id="IPR016120">
    <property type="entry name" value="Sig_transdc_His_kin_SpoOB"/>
</dbReference>
<evidence type="ECO:0000256" key="8">
    <source>
        <dbReference type="ARBA" id="ARBA00022777"/>
    </source>
</evidence>
<evidence type="ECO:0000256" key="7">
    <source>
        <dbReference type="ARBA" id="ARBA00022692"/>
    </source>
</evidence>
<feature type="transmembrane region" description="Helical" evidence="11">
    <location>
        <begin position="186"/>
        <end position="204"/>
    </location>
</feature>
<name>A0A0K1JN41_9MICO</name>
<dbReference type="SMART" id="SM00387">
    <property type="entry name" value="HATPase_c"/>
    <property type="match status" value="1"/>
</dbReference>
<comment type="catalytic activity">
    <reaction evidence="1">
        <text>ATP + protein L-histidine = ADP + protein N-phospho-L-histidine.</text>
        <dbReference type="EC" id="2.7.13.3"/>
    </reaction>
</comment>
<dbReference type="PRINTS" id="PR00344">
    <property type="entry name" value="BCTRLSENSOR"/>
</dbReference>
<keyword evidence="5" id="KW-0597">Phosphoprotein</keyword>
<keyword evidence="7 11" id="KW-0812">Transmembrane</keyword>
<reference evidence="13 14" key="1">
    <citation type="submission" date="2015-03" db="EMBL/GenBank/DDBJ databases">
        <title>Luteipulveratus halotolerans sp. nov., a novel actinobacterium (Dermacoccaceae) from Sarawak, Malaysia.</title>
        <authorList>
            <person name="Juboi H."/>
            <person name="Basik A."/>
            <person name="Shamsul S.S."/>
            <person name="Arnold P."/>
            <person name="Schmitt E.K."/>
            <person name="Sanglier J.-J."/>
            <person name="Yeo T."/>
        </authorList>
    </citation>
    <scope>NUCLEOTIDE SEQUENCE [LARGE SCALE GENOMIC DNA]</scope>
    <source>
        <strain evidence="13 14">MN07-A0370</strain>
    </source>
</reference>
<dbReference type="SUPFAM" id="SSF55890">
    <property type="entry name" value="Sporulation response regulatory protein Spo0B"/>
    <property type="match status" value="1"/>
</dbReference>
<feature type="domain" description="Histidine kinase" evidence="12">
    <location>
        <begin position="345"/>
        <end position="538"/>
    </location>
</feature>
<evidence type="ECO:0000256" key="9">
    <source>
        <dbReference type="ARBA" id="ARBA00022989"/>
    </source>
</evidence>
<dbReference type="InterPro" id="IPR003594">
    <property type="entry name" value="HATPase_dom"/>
</dbReference>
<dbReference type="SUPFAM" id="SSF55874">
    <property type="entry name" value="ATPase domain of HSP90 chaperone/DNA topoisomerase II/histidine kinase"/>
    <property type="match status" value="1"/>
</dbReference>
<evidence type="ECO:0000259" key="12">
    <source>
        <dbReference type="PROSITE" id="PS50109"/>
    </source>
</evidence>
<dbReference type="Pfam" id="PF02518">
    <property type="entry name" value="HATPase_c"/>
    <property type="match status" value="1"/>
</dbReference>
<comment type="subcellular location">
    <subcellularLocation>
        <location evidence="2">Cell membrane</location>
        <topology evidence="2">Multi-pass membrane protein</topology>
    </subcellularLocation>
</comment>
<evidence type="ECO:0000256" key="3">
    <source>
        <dbReference type="ARBA" id="ARBA00012438"/>
    </source>
</evidence>
<dbReference type="PANTHER" id="PTHR43547:SF10">
    <property type="entry name" value="SENSOR HISTIDINE KINASE DCUS"/>
    <property type="match status" value="1"/>
</dbReference>
<dbReference type="AlphaFoldDB" id="A0A0K1JN41"/>
<dbReference type="InterPro" id="IPR004358">
    <property type="entry name" value="Sig_transdc_His_kin-like_C"/>
</dbReference>
<evidence type="ECO:0000256" key="2">
    <source>
        <dbReference type="ARBA" id="ARBA00004651"/>
    </source>
</evidence>
<evidence type="ECO:0000256" key="5">
    <source>
        <dbReference type="ARBA" id="ARBA00022553"/>
    </source>
</evidence>
<dbReference type="KEGG" id="lmoi:VV02_23555"/>